<proteinExistence type="predicted"/>
<dbReference type="Proteomes" id="UP001174136">
    <property type="component" value="Unassembled WGS sequence"/>
</dbReference>
<dbReference type="PANTHER" id="PTHR47331">
    <property type="entry name" value="PHD-TYPE DOMAIN-CONTAINING PROTEIN"/>
    <property type="match status" value="1"/>
</dbReference>
<keyword evidence="2" id="KW-1185">Reference proteome</keyword>
<reference evidence="1" key="1">
    <citation type="journal article" date="2023" name="Front. Mar. Sci.">
        <title>A new Merluccius polli reference genome to investigate the effects of global change in West African waters.</title>
        <authorList>
            <person name="Mateo J.L."/>
            <person name="Blanco-Fernandez C."/>
            <person name="Garcia-Vazquez E."/>
            <person name="Machado-Schiaffino G."/>
        </authorList>
    </citation>
    <scope>NUCLEOTIDE SEQUENCE</scope>
    <source>
        <strain evidence="1">C29</strain>
        <tissue evidence="1">Fin</tissue>
    </source>
</reference>
<organism evidence="1 2">
    <name type="scientific">Merluccius polli</name>
    <name type="common">Benguela hake</name>
    <name type="synonym">Merluccius cadenati</name>
    <dbReference type="NCBI Taxonomy" id="89951"/>
    <lineage>
        <taxon>Eukaryota</taxon>
        <taxon>Metazoa</taxon>
        <taxon>Chordata</taxon>
        <taxon>Craniata</taxon>
        <taxon>Vertebrata</taxon>
        <taxon>Euteleostomi</taxon>
        <taxon>Actinopterygii</taxon>
        <taxon>Neopterygii</taxon>
        <taxon>Teleostei</taxon>
        <taxon>Neoteleostei</taxon>
        <taxon>Acanthomorphata</taxon>
        <taxon>Zeiogadaria</taxon>
        <taxon>Gadariae</taxon>
        <taxon>Gadiformes</taxon>
        <taxon>Gadoidei</taxon>
        <taxon>Merlucciidae</taxon>
        <taxon>Merluccius</taxon>
    </lineage>
</organism>
<name>A0AA47NYB9_MERPO</name>
<dbReference type="InterPro" id="IPR043502">
    <property type="entry name" value="DNA/RNA_pol_sf"/>
</dbReference>
<comment type="caution">
    <text evidence="1">The sequence shown here is derived from an EMBL/GenBank/DDBJ whole genome shotgun (WGS) entry which is preliminary data.</text>
</comment>
<evidence type="ECO:0000313" key="2">
    <source>
        <dbReference type="Proteomes" id="UP001174136"/>
    </source>
</evidence>
<dbReference type="SUPFAM" id="SSF56672">
    <property type="entry name" value="DNA/RNA polymerases"/>
    <property type="match status" value="1"/>
</dbReference>
<dbReference type="EMBL" id="JAOPHQ010003416">
    <property type="protein sequence ID" value="KAK0143406.1"/>
    <property type="molecule type" value="Genomic_DNA"/>
</dbReference>
<dbReference type="AlphaFoldDB" id="A0AA47NYB9"/>
<sequence>MFAHGYSALDTTDSTQTLNGENLGHSVFLHTTKDNKLAPSMDDLRFLQIMDDEYRQDESKSWVAPLPFQSPRKQLPNNKEYAKSRLNSLCRTLSKQPQMKAHYLEFVEKMLTNKHAEIAPPLQEGQECWYLPSFGVYHPKKPGQIRVVFDVLLTGPDLNNTLLGVLMRFWKEPVAITADIQHMFHCFIVREDHRDFLRFLWFHNSDPDSDIVDYRMCVHVFGNSPSPAVAIYGLRRAAKEEEKNFGSDVRRFVEREFYVDDALKSFPTEAEAISVLRRAQMMLAASNLRLHKIASNRPAVLEAFPLEDRAKDIKDLNLLTDDLPLQRSL</sequence>
<accession>A0AA47NYB9</accession>
<dbReference type="PANTHER" id="PTHR47331:SF6">
    <property type="entry name" value="DOUBLECORTIN DOMAIN-CONTAINING PROTEIN"/>
    <property type="match status" value="1"/>
</dbReference>
<protein>
    <submittedName>
        <fullName evidence="1">Uncharacterized protein</fullName>
    </submittedName>
</protein>
<gene>
    <name evidence="1" type="ORF">N1851_018478</name>
</gene>
<evidence type="ECO:0000313" key="1">
    <source>
        <dbReference type="EMBL" id="KAK0143406.1"/>
    </source>
</evidence>